<dbReference type="InterPro" id="IPR001867">
    <property type="entry name" value="OmpR/PhoB-type_DNA-bd"/>
</dbReference>
<dbReference type="KEGG" id="pste:PSTEL_14465"/>
<dbReference type="FunFam" id="3.40.50.2300:FF:000001">
    <property type="entry name" value="DNA-binding response regulator PhoB"/>
    <property type="match status" value="1"/>
</dbReference>
<dbReference type="InterPro" id="IPR036388">
    <property type="entry name" value="WH-like_DNA-bd_sf"/>
</dbReference>
<evidence type="ECO:0000256" key="5">
    <source>
        <dbReference type="ARBA" id="ARBA00023163"/>
    </source>
</evidence>
<accession>A0A089LT65</accession>
<protein>
    <submittedName>
        <fullName evidence="10">Transcriptional regulator</fullName>
    </submittedName>
</protein>
<evidence type="ECO:0000259" key="9">
    <source>
        <dbReference type="PROSITE" id="PS51755"/>
    </source>
</evidence>
<dbReference type="SUPFAM" id="SSF52172">
    <property type="entry name" value="CheY-like"/>
    <property type="match status" value="1"/>
</dbReference>
<evidence type="ECO:0000256" key="4">
    <source>
        <dbReference type="ARBA" id="ARBA00023125"/>
    </source>
</evidence>
<name>A0A089LT65_9BACL</name>
<feature type="modified residue" description="4-aspartylphosphate" evidence="6">
    <location>
        <position position="54"/>
    </location>
</feature>
<dbReference type="InterPro" id="IPR016032">
    <property type="entry name" value="Sig_transdc_resp-reg_C-effctor"/>
</dbReference>
<dbReference type="GO" id="GO:0032993">
    <property type="term" value="C:protein-DNA complex"/>
    <property type="evidence" value="ECO:0007669"/>
    <property type="project" value="TreeGrafter"/>
</dbReference>
<evidence type="ECO:0000256" key="7">
    <source>
        <dbReference type="PROSITE-ProRule" id="PRU01091"/>
    </source>
</evidence>
<dbReference type="SMART" id="SM00862">
    <property type="entry name" value="Trans_reg_C"/>
    <property type="match status" value="1"/>
</dbReference>
<dbReference type="STRING" id="169760.PSTEL_14465"/>
<gene>
    <name evidence="10" type="ORF">PSTEL_14465</name>
</gene>
<dbReference type="InterPro" id="IPR011006">
    <property type="entry name" value="CheY-like_superfamily"/>
</dbReference>
<dbReference type="Pfam" id="PF00486">
    <property type="entry name" value="Trans_reg_C"/>
    <property type="match status" value="1"/>
</dbReference>
<keyword evidence="1 6" id="KW-0597">Phosphoprotein</keyword>
<proteinExistence type="predicted"/>
<dbReference type="Gene3D" id="6.10.250.690">
    <property type="match status" value="1"/>
</dbReference>
<dbReference type="InterPro" id="IPR039420">
    <property type="entry name" value="WalR-like"/>
</dbReference>
<sequence length="235" mass="26978">MKFVKILVVDDEENILQVIKAYLEKNKYIVYEADTGRGAIHLFETLKPDLIVLDLMLPDMTGEEVCRMVRKSSNVPILMLTAKSSEDDMVNGLMIGADDYITKPFSPRELLARVISLLRRTIQPQLGNMSLLSYAQGDLTMDLERYEVRIHEEPVSFTLMEFKLLEILAKHPKRVFSRLELVNLTQGDTYEGFERTIDVHIKNIRQKIGDDPKHPVFIGTVFGVGYKFLVSHDVY</sequence>
<dbReference type="Gene3D" id="1.10.10.10">
    <property type="entry name" value="Winged helix-like DNA-binding domain superfamily/Winged helix DNA-binding domain"/>
    <property type="match status" value="1"/>
</dbReference>
<feature type="domain" description="Response regulatory" evidence="8">
    <location>
        <begin position="5"/>
        <end position="118"/>
    </location>
</feature>
<evidence type="ECO:0000256" key="6">
    <source>
        <dbReference type="PROSITE-ProRule" id="PRU00169"/>
    </source>
</evidence>
<feature type="DNA-binding region" description="OmpR/PhoB-type" evidence="7">
    <location>
        <begin position="131"/>
        <end position="230"/>
    </location>
</feature>
<dbReference type="RefSeq" id="WP_038696133.1">
    <property type="nucleotide sequence ID" value="NZ_CP009286.1"/>
</dbReference>
<organism evidence="10 11">
    <name type="scientific">Paenibacillus stellifer</name>
    <dbReference type="NCBI Taxonomy" id="169760"/>
    <lineage>
        <taxon>Bacteria</taxon>
        <taxon>Bacillati</taxon>
        <taxon>Bacillota</taxon>
        <taxon>Bacilli</taxon>
        <taxon>Bacillales</taxon>
        <taxon>Paenibacillaceae</taxon>
        <taxon>Paenibacillus</taxon>
    </lineage>
</organism>
<evidence type="ECO:0000256" key="3">
    <source>
        <dbReference type="ARBA" id="ARBA00023015"/>
    </source>
</evidence>
<dbReference type="AlphaFoldDB" id="A0A089LT65"/>
<reference evidence="10 11" key="1">
    <citation type="submission" date="2014-08" db="EMBL/GenBank/DDBJ databases">
        <title>Comparative genomics of the Paenibacillus odorifer group.</title>
        <authorList>
            <person name="den Bakker H.C."/>
            <person name="Tsai Y.-C."/>
            <person name="Martin N."/>
            <person name="Korlach J."/>
            <person name="Wiedmann M."/>
        </authorList>
    </citation>
    <scope>NUCLEOTIDE SEQUENCE [LARGE SCALE GENOMIC DNA]</scope>
    <source>
        <strain evidence="10 11">DSM 14472</strain>
    </source>
</reference>
<dbReference type="Pfam" id="PF00072">
    <property type="entry name" value="Response_reg"/>
    <property type="match status" value="1"/>
</dbReference>
<keyword evidence="2" id="KW-0902">Two-component regulatory system</keyword>
<dbReference type="PANTHER" id="PTHR48111:SF73">
    <property type="entry name" value="ALKALINE PHOSPHATASE SYNTHESIS TRANSCRIPTIONAL REGULATORY PROTEIN PHOP"/>
    <property type="match status" value="1"/>
</dbReference>
<evidence type="ECO:0000313" key="10">
    <source>
        <dbReference type="EMBL" id="AIQ64107.1"/>
    </source>
</evidence>
<keyword evidence="3" id="KW-0805">Transcription regulation</keyword>
<evidence type="ECO:0000259" key="8">
    <source>
        <dbReference type="PROSITE" id="PS50110"/>
    </source>
</evidence>
<dbReference type="Proteomes" id="UP000029507">
    <property type="component" value="Chromosome"/>
</dbReference>
<keyword evidence="4 7" id="KW-0238">DNA-binding</keyword>
<dbReference type="GO" id="GO:0005829">
    <property type="term" value="C:cytosol"/>
    <property type="evidence" value="ECO:0007669"/>
    <property type="project" value="TreeGrafter"/>
</dbReference>
<keyword evidence="11" id="KW-1185">Reference proteome</keyword>
<dbReference type="GO" id="GO:0000976">
    <property type="term" value="F:transcription cis-regulatory region binding"/>
    <property type="evidence" value="ECO:0007669"/>
    <property type="project" value="TreeGrafter"/>
</dbReference>
<evidence type="ECO:0000313" key="11">
    <source>
        <dbReference type="Proteomes" id="UP000029507"/>
    </source>
</evidence>
<dbReference type="PANTHER" id="PTHR48111">
    <property type="entry name" value="REGULATOR OF RPOS"/>
    <property type="match status" value="1"/>
</dbReference>
<dbReference type="EMBL" id="CP009286">
    <property type="protein sequence ID" value="AIQ64107.1"/>
    <property type="molecule type" value="Genomic_DNA"/>
</dbReference>
<feature type="domain" description="OmpR/PhoB-type" evidence="9">
    <location>
        <begin position="131"/>
        <end position="230"/>
    </location>
</feature>
<dbReference type="PROSITE" id="PS51755">
    <property type="entry name" value="OMPR_PHOB"/>
    <property type="match status" value="1"/>
</dbReference>
<dbReference type="CDD" id="cd00383">
    <property type="entry name" value="trans_reg_C"/>
    <property type="match status" value="1"/>
</dbReference>
<dbReference type="CDD" id="cd17574">
    <property type="entry name" value="REC_OmpR"/>
    <property type="match status" value="1"/>
</dbReference>
<evidence type="ECO:0000256" key="2">
    <source>
        <dbReference type="ARBA" id="ARBA00023012"/>
    </source>
</evidence>
<dbReference type="InterPro" id="IPR001789">
    <property type="entry name" value="Sig_transdc_resp-reg_receiver"/>
</dbReference>
<dbReference type="PROSITE" id="PS50110">
    <property type="entry name" value="RESPONSE_REGULATORY"/>
    <property type="match status" value="1"/>
</dbReference>
<evidence type="ECO:0000256" key="1">
    <source>
        <dbReference type="ARBA" id="ARBA00022553"/>
    </source>
</evidence>
<dbReference type="OrthoDB" id="9802426at2"/>
<dbReference type="Gene3D" id="3.40.50.2300">
    <property type="match status" value="1"/>
</dbReference>
<dbReference type="HOGENOM" id="CLU_000445_30_4_9"/>
<dbReference type="GO" id="GO:0006355">
    <property type="term" value="P:regulation of DNA-templated transcription"/>
    <property type="evidence" value="ECO:0007669"/>
    <property type="project" value="InterPro"/>
</dbReference>
<dbReference type="SUPFAM" id="SSF46894">
    <property type="entry name" value="C-terminal effector domain of the bipartite response regulators"/>
    <property type="match status" value="1"/>
</dbReference>
<dbReference type="GO" id="GO:0000156">
    <property type="term" value="F:phosphorelay response regulator activity"/>
    <property type="evidence" value="ECO:0007669"/>
    <property type="project" value="TreeGrafter"/>
</dbReference>
<dbReference type="SMART" id="SM00448">
    <property type="entry name" value="REC"/>
    <property type="match status" value="1"/>
</dbReference>
<keyword evidence="5" id="KW-0804">Transcription</keyword>